<keyword evidence="2" id="KW-0449">Lipoprotein</keyword>
<gene>
    <name evidence="2" type="ORF">ACFPYI_06115</name>
</gene>
<feature type="compositionally biased region" description="Polar residues" evidence="1">
    <location>
        <begin position="27"/>
        <end position="43"/>
    </location>
</feature>
<dbReference type="EMBL" id="JBHSQH010000001">
    <property type="protein sequence ID" value="MFC5970903.1"/>
    <property type="molecule type" value="Genomic_DNA"/>
</dbReference>
<evidence type="ECO:0000313" key="2">
    <source>
        <dbReference type="EMBL" id="MFC5970903.1"/>
    </source>
</evidence>
<name>A0ABD5RKR2_9EURY</name>
<proteinExistence type="predicted"/>
<comment type="caution">
    <text evidence="2">The sequence shown here is derived from an EMBL/GenBank/DDBJ whole genome shotgun (WGS) entry which is preliminary data.</text>
</comment>
<protein>
    <submittedName>
        <fullName evidence="2">YgdI/YgdR family lipoprotein</fullName>
    </submittedName>
</protein>
<reference evidence="2 3" key="1">
    <citation type="journal article" date="2019" name="Int. J. Syst. Evol. Microbiol.">
        <title>The Global Catalogue of Microorganisms (GCM) 10K type strain sequencing project: providing services to taxonomists for standard genome sequencing and annotation.</title>
        <authorList>
            <consortium name="The Broad Institute Genomics Platform"/>
            <consortium name="The Broad Institute Genome Sequencing Center for Infectious Disease"/>
            <person name="Wu L."/>
            <person name="Ma J."/>
        </authorList>
    </citation>
    <scope>NUCLEOTIDE SEQUENCE [LARGE SCALE GENOMIC DNA]</scope>
    <source>
        <strain evidence="2 3">CGMCC 1.12543</strain>
    </source>
</reference>
<dbReference type="PROSITE" id="PS51257">
    <property type="entry name" value="PROKAR_LIPOPROTEIN"/>
    <property type="match status" value="1"/>
</dbReference>
<dbReference type="AlphaFoldDB" id="A0ABD5RKR2"/>
<dbReference type="Proteomes" id="UP001596099">
    <property type="component" value="Unassembled WGS sequence"/>
</dbReference>
<dbReference type="RefSeq" id="WP_247413819.1">
    <property type="nucleotide sequence ID" value="NZ_JALLGW010000001.1"/>
</dbReference>
<keyword evidence="3" id="KW-1185">Reference proteome</keyword>
<accession>A0ABD5RKR2</accession>
<feature type="region of interest" description="Disordered" evidence="1">
    <location>
        <begin position="25"/>
        <end position="77"/>
    </location>
</feature>
<evidence type="ECO:0000256" key="1">
    <source>
        <dbReference type="SAM" id="MobiDB-lite"/>
    </source>
</evidence>
<evidence type="ECO:0000313" key="3">
    <source>
        <dbReference type="Proteomes" id="UP001596099"/>
    </source>
</evidence>
<sequence length="77" mass="7545">MRPTLRTILAALLLTGMLVVAGCAGPSATNNSTDGAGNGTITTIAPEDTPANDSGAGGEDVASEESDYSLASYDAVG</sequence>
<organism evidence="2 3">
    <name type="scientific">Halomarina salina</name>
    <dbReference type="NCBI Taxonomy" id="1872699"/>
    <lineage>
        <taxon>Archaea</taxon>
        <taxon>Methanobacteriati</taxon>
        <taxon>Methanobacteriota</taxon>
        <taxon>Stenosarchaea group</taxon>
        <taxon>Halobacteria</taxon>
        <taxon>Halobacteriales</taxon>
        <taxon>Natronomonadaceae</taxon>
        <taxon>Halomarina</taxon>
    </lineage>
</organism>